<evidence type="ECO:0000313" key="2">
    <source>
        <dbReference type="EMBL" id="KAK5696709.1"/>
    </source>
</evidence>
<proteinExistence type="predicted"/>
<sequence length="336" mass="38320">MDTEQDCAFLRLPREMRNEIYTHASFDRVIVSDATPGLPLSTDDEEEQEEDEVDTENHEEDKDYDKPFVGMNNVMSLSLLQVNRQIYDEYTEYVQPRQQLFIKSMPEGALKNIRDLAIFVKWSAVLRSATDEQFPKFFAEHTSDELVAQEGIAWTPAKVLRDKLVAFLKVTRPLVHPTAKVCILFDFSGFPDPEDPFTWACLRDLPGNPEGLSATDVGHAFHQDTLYNLEHDTSFEWPEYGSLTVEGMLFMPLWCSMATNAEDVLESLRAWREGLTTDVVMPLYEMSADKCGVRLLRTSDEDNWQGFHTQIKSINWADEDELGDNAGGSEGNVKEV</sequence>
<feature type="compositionally biased region" description="Acidic residues" evidence="1">
    <location>
        <begin position="42"/>
        <end position="54"/>
    </location>
</feature>
<feature type="compositionally biased region" description="Basic and acidic residues" evidence="1">
    <location>
        <begin position="55"/>
        <end position="65"/>
    </location>
</feature>
<protein>
    <submittedName>
        <fullName evidence="2">Uncharacterized protein</fullName>
    </submittedName>
</protein>
<evidence type="ECO:0000256" key="1">
    <source>
        <dbReference type="SAM" id="MobiDB-lite"/>
    </source>
</evidence>
<accession>A0AAN8A0M8</accession>
<name>A0AAN8A0M8_9PEZI</name>
<organism evidence="2 3">
    <name type="scientific">Elasticomyces elasticus</name>
    <dbReference type="NCBI Taxonomy" id="574655"/>
    <lineage>
        <taxon>Eukaryota</taxon>
        <taxon>Fungi</taxon>
        <taxon>Dikarya</taxon>
        <taxon>Ascomycota</taxon>
        <taxon>Pezizomycotina</taxon>
        <taxon>Dothideomycetes</taxon>
        <taxon>Dothideomycetidae</taxon>
        <taxon>Mycosphaerellales</taxon>
        <taxon>Teratosphaeriaceae</taxon>
        <taxon>Elasticomyces</taxon>
    </lineage>
</organism>
<evidence type="ECO:0000313" key="3">
    <source>
        <dbReference type="Proteomes" id="UP001310594"/>
    </source>
</evidence>
<comment type="caution">
    <text evidence="2">The sequence shown here is derived from an EMBL/GenBank/DDBJ whole genome shotgun (WGS) entry which is preliminary data.</text>
</comment>
<gene>
    <name evidence="2" type="ORF">LTR97_008013</name>
</gene>
<dbReference type="Proteomes" id="UP001310594">
    <property type="component" value="Unassembled WGS sequence"/>
</dbReference>
<reference evidence="2" key="1">
    <citation type="submission" date="2023-08" db="EMBL/GenBank/DDBJ databases">
        <title>Black Yeasts Isolated from many extreme environments.</title>
        <authorList>
            <person name="Coleine C."/>
            <person name="Stajich J.E."/>
            <person name="Selbmann L."/>
        </authorList>
    </citation>
    <scope>NUCLEOTIDE SEQUENCE</scope>
    <source>
        <strain evidence="2">CCFEE 5810</strain>
    </source>
</reference>
<dbReference type="AlphaFoldDB" id="A0AAN8A0M8"/>
<feature type="region of interest" description="Disordered" evidence="1">
    <location>
        <begin position="35"/>
        <end position="65"/>
    </location>
</feature>
<dbReference type="EMBL" id="JAVRQU010000012">
    <property type="protein sequence ID" value="KAK5696709.1"/>
    <property type="molecule type" value="Genomic_DNA"/>
</dbReference>